<reference evidence="1 2" key="1">
    <citation type="submission" date="2016-04" db="EMBL/GenBank/DDBJ databases">
        <title>Genome analyses suggest a sexual origin of heterokaryosis in a supposedly ancient asexual fungus.</title>
        <authorList>
            <person name="Ropars J."/>
            <person name="Sedzielewska K."/>
            <person name="Noel J."/>
            <person name="Charron P."/>
            <person name="Farinelli L."/>
            <person name="Marton T."/>
            <person name="Kruger M."/>
            <person name="Pelin A."/>
            <person name="Brachmann A."/>
            <person name="Corradi N."/>
        </authorList>
    </citation>
    <scope>NUCLEOTIDE SEQUENCE [LARGE SCALE GENOMIC DNA]</scope>
    <source>
        <strain evidence="1 2">C2</strain>
    </source>
</reference>
<dbReference type="EMBL" id="LLXL01003935">
    <property type="protein sequence ID" value="PKK57966.1"/>
    <property type="molecule type" value="Genomic_DNA"/>
</dbReference>
<dbReference type="Proteomes" id="UP000233469">
    <property type="component" value="Unassembled WGS sequence"/>
</dbReference>
<comment type="caution">
    <text evidence="1">The sequence shown here is derived from an EMBL/GenBank/DDBJ whole genome shotgun (WGS) entry which is preliminary data.</text>
</comment>
<evidence type="ECO:0000313" key="1">
    <source>
        <dbReference type="EMBL" id="PKK57966.1"/>
    </source>
</evidence>
<dbReference type="AlphaFoldDB" id="A0A2N1M8M7"/>
<gene>
    <name evidence="1" type="ORF">RhiirC2_352875</name>
</gene>
<evidence type="ECO:0000313" key="2">
    <source>
        <dbReference type="Proteomes" id="UP000233469"/>
    </source>
</evidence>
<name>A0A2N1M8M7_9GLOM</name>
<sequence length="74" mass="8602">MSKNSRTSLIVIGKKDAYVKIMESFFLKYGTTKNQKLSFQKGYEKLRSSLIKHLEVSIKLKCIENIQYVTCTYS</sequence>
<organism evidence="1 2">
    <name type="scientific">Rhizophagus irregularis</name>
    <dbReference type="NCBI Taxonomy" id="588596"/>
    <lineage>
        <taxon>Eukaryota</taxon>
        <taxon>Fungi</taxon>
        <taxon>Fungi incertae sedis</taxon>
        <taxon>Mucoromycota</taxon>
        <taxon>Glomeromycotina</taxon>
        <taxon>Glomeromycetes</taxon>
        <taxon>Glomerales</taxon>
        <taxon>Glomeraceae</taxon>
        <taxon>Rhizophagus</taxon>
    </lineage>
</organism>
<accession>A0A2N1M8M7</accession>
<protein>
    <submittedName>
        <fullName evidence="1">Uncharacterized protein</fullName>
    </submittedName>
</protein>
<reference evidence="1 2" key="2">
    <citation type="submission" date="2017-10" db="EMBL/GenBank/DDBJ databases">
        <title>Extensive intraspecific genome diversity in a model arbuscular mycorrhizal fungus.</title>
        <authorList>
            <person name="Chen E.C.H."/>
            <person name="Morin E."/>
            <person name="Baudet D."/>
            <person name="Noel J."/>
            <person name="Ndikumana S."/>
            <person name="Charron P."/>
            <person name="St-Onge C."/>
            <person name="Giorgi J."/>
            <person name="Grigoriev I.V."/>
            <person name="Roux C."/>
            <person name="Martin F.M."/>
            <person name="Corradi N."/>
        </authorList>
    </citation>
    <scope>NUCLEOTIDE SEQUENCE [LARGE SCALE GENOMIC DNA]</scope>
    <source>
        <strain evidence="1 2">C2</strain>
    </source>
</reference>
<proteinExistence type="predicted"/>